<name>A0A543J8M6_9PSEU</name>
<reference evidence="2 3" key="1">
    <citation type="submission" date="2019-06" db="EMBL/GenBank/DDBJ databases">
        <title>Sequencing the genomes of 1000 actinobacteria strains.</title>
        <authorList>
            <person name="Klenk H.-P."/>
        </authorList>
    </citation>
    <scope>NUCLEOTIDE SEQUENCE [LARGE SCALE GENOMIC DNA]</scope>
    <source>
        <strain evidence="2 3">DSM 45456</strain>
    </source>
</reference>
<dbReference type="Gene3D" id="3.90.1200.10">
    <property type="match status" value="1"/>
</dbReference>
<dbReference type="InterPro" id="IPR011009">
    <property type="entry name" value="Kinase-like_dom_sf"/>
</dbReference>
<organism evidence="2 3">
    <name type="scientific">Saccharothrix saharensis</name>
    <dbReference type="NCBI Taxonomy" id="571190"/>
    <lineage>
        <taxon>Bacteria</taxon>
        <taxon>Bacillati</taxon>
        <taxon>Actinomycetota</taxon>
        <taxon>Actinomycetes</taxon>
        <taxon>Pseudonocardiales</taxon>
        <taxon>Pseudonocardiaceae</taxon>
        <taxon>Saccharothrix</taxon>
    </lineage>
</organism>
<dbReference type="InterPro" id="IPR002575">
    <property type="entry name" value="Aminoglycoside_PTrfase"/>
</dbReference>
<protein>
    <submittedName>
        <fullName evidence="2">Phosphotransferase family enzyme</fullName>
    </submittedName>
</protein>
<proteinExistence type="predicted"/>
<evidence type="ECO:0000259" key="1">
    <source>
        <dbReference type="Pfam" id="PF01636"/>
    </source>
</evidence>
<keyword evidence="3" id="KW-1185">Reference proteome</keyword>
<accession>A0A543J8M6</accession>
<dbReference type="OrthoDB" id="3676359at2"/>
<dbReference type="Pfam" id="PF01636">
    <property type="entry name" value="APH"/>
    <property type="match status" value="1"/>
</dbReference>
<dbReference type="AlphaFoldDB" id="A0A543J8M6"/>
<dbReference type="InterPro" id="IPR051678">
    <property type="entry name" value="AGP_Transferase"/>
</dbReference>
<sequence>MMVVVLVQEVIELVRRERGRELTLVGRFARGDEGAYEVIGADGARLVLKWLSPGREARHAEEHVGPALARLRAAGCPIPPLVAAGRAGGVWFELWEHVAGSPVEHVDGVTLDQLIAVVDRERGAGSGTGGDWWDFVAGGLVEDRSPLCRPSVLVGSERPVSDLLSRLRASAAAARLPERAPDDLVHFDFGPANVLVDEGRVTAVLDWGSCRTGDASYDLVTVDWDLAAWPKAGPGVRERLEDEILRTTDRGALVVYAAHCVLRNLTWASGTEWSEHVVSTGHGFLDRWARA</sequence>
<feature type="domain" description="Aminoglycoside phosphotransferase" evidence="1">
    <location>
        <begin position="35"/>
        <end position="241"/>
    </location>
</feature>
<dbReference type="PANTHER" id="PTHR21310">
    <property type="entry name" value="AMINOGLYCOSIDE PHOSPHOTRANSFERASE-RELATED-RELATED"/>
    <property type="match status" value="1"/>
</dbReference>
<dbReference type="SUPFAM" id="SSF56112">
    <property type="entry name" value="Protein kinase-like (PK-like)"/>
    <property type="match status" value="1"/>
</dbReference>
<dbReference type="EMBL" id="VFPP01000001">
    <property type="protein sequence ID" value="TQM79171.1"/>
    <property type="molecule type" value="Genomic_DNA"/>
</dbReference>
<evidence type="ECO:0000313" key="3">
    <source>
        <dbReference type="Proteomes" id="UP000316628"/>
    </source>
</evidence>
<comment type="caution">
    <text evidence="2">The sequence shown here is derived from an EMBL/GenBank/DDBJ whole genome shotgun (WGS) entry which is preliminary data.</text>
</comment>
<dbReference type="GO" id="GO:0016740">
    <property type="term" value="F:transferase activity"/>
    <property type="evidence" value="ECO:0007669"/>
    <property type="project" value="UniProtKB-KW"/>
</dbReference>
<gene>
    <name evidence="2" type="ORF">FHX81_1467</name>
</gene>
<keyword evidence="2" id="KW-0808">Transferase</keyword>
<evidence type="ECO:0000313" key="2">
    <source>
        <dbReference type="EMBL" id="TQM79171.1"/>
    </source>
</evidence>
<dbReference type="Proteomes" id="UP000316628">
    <property type="component" value="Unassembled WGS sequence"/>
</dbReference>
<dbReference type="PANTHER" id="PTHR21310:SF15">
    <property type="entry name" value="AMINOGLYCOSIDE PHOSPHOTRANSFERASE DOMAIN-CONTAINING PROTEIN"/>
    <property type="match status" value="1"/>
</dbReference>